<feature type="compositionally biased region" description="Acidic residues" evidence="1">
    <location>
        <begin position="41"/>
        <end position="51"/>
    </location>
</feature>
<dbReference type="EMBL" id="PDJG01000001">
    <property type="protein sequence ID" value="PFG33143.1"/>
    <property type="molecule type" value="Genomic_DNA"/>
</dbReference>
<evidence type="ECO:0000313" key="2">
    <source>
        <dbReference type="EMBL" id="PFG33143.1"/>
    </source>
</evidence>
<sequence length="70" mass="7451">MNESSTSEALQAPGTGAGSGSSGDRARQVAHDLHDAHPEFDEVPLLEDDETVPPRPEEEVADIARQDRGV</sequence>
<keyword evidence="3" id="KW-1185">Reference proteome</keyword>
<evidence type="ECO:0000313" key="3">
    <source>
        <dbReference type="Proteomes" id="UP000225548"/>
    </source>
</evidence>
<gene>
    <name evidence="2" type="ORF">ATL42_1003</name>
</gene>
<dbReference type="OrthoDB" id="5149790at2"/>
<evidence type="ECO:0000256" key="1">
    <source>
        <dbReference type="SAM" id="MobiDB-lite"/>
    </source>
</evidence>
<dbReference type="Proteomes" id="UP000225548">
    <property type="component" value="Unassembled WGS sequence"/>
</dbReference>
<dbReference type="AlphaFoldDB" id="A0A2A9E2T1"/>
<reference evidence="2 3" key="1">
    <citation type="submission" date="2017-10" db="EMBL/GenBank/DDBJ databases">
        <title>Sequencing the genomes of 1000 actinobacteria strains.</title>
        <authorList>
            <person name="Klenk H.-P."/>
        </authorList>
    </citation>
    <scope>NUCLEOTIDE SEQUENCE [LARGE SCALE GENOMIC DNA]</scope>
    <source>
        <strain evidence="2 3">DSM 18966</strain>
    </source>
</reference>
<name>A0A2A9E2T1_9MICO</name>
<feature type="region of interest" description="Disordered" evidence="1">
    <location>
        <begin position="1"/>
        <end position="70"/>
    </location>
</feature>
<accession>A0A2A9E2T1</accession>
<feature type="compositionally biased region" description="Basic and acidic residues" evidence="1">
    <location>
        <begin position="24"/>
        <end position="40"/>
    </location>
</feature>
<feature type="compositionally biased region" description="Basic and acidic residues" evidence="1">
    <location>
        <begin position="55"/>
        <end position="70"/>
    </location>
</feature>
<dbReference type="RefSeq" id="WP_098454395.1">
    <property type="nucleotide sequence ID" value="NZ_PDJG01000001.1"/>
</dbReference>
<organism evidence="2 3">
    <name type="scientific">Sanguibacter antarcticus</name>
    <dbReference type="NCBI Taxonomy" id="372484"/>
    <lineage>
        <taxon>Bacteria</taxon>
        <taxon>Bacillati</taxon>
        <taxon>Actinomycetota</taxon>
        <taxon>Actinomycetes</taxon>
        <taxon>Micrococcales</taxon>
        <taxon>Sanguibacteraceae</taxon>
        <taxon>Sanguibacter</taxon>
    </lineage>
</organism>
<proteinExistence type="predicted"/>
<protein>
    <submittedName>
        <fullName evidence="2">Uncharacterized protein</fullName>
    </submittedName>
</protein>
<comment type="caution">
    <text evidence="2">The sequence shown here is derived from an EMBL/GenBank/DDBJ whole genome shotgun (WGS) entry which is preliminary data.</text>
</comment>